<evidence type="ECO:0000313" key="7">
    <source>
        <dbReference type="EMBL" id="MFC4070369.1"/>
    </source>
</evidence>
<dbReference type="EMBL" id="JBHSBL010000024">
    <property type="protein sequence ID" value="MFC4070369.1"/>
    <property type="molecule type" value="Genomic_DNA"/>
</dbReference>
<keyword evidence="6" id="KW-0449">Lipoprotein</keyword>
<keyword evidence="8" id="KW-1185">Reference proteome</keyword>
<evidence type="ECO:0000256" key="4">
    <source>
        <dbReference type="ARBA" id="ARBA00023136"/>
    </source>
</evidence>
<dbReference type="InterPro" id="IPR004872">
    <property type="entry name" value="Lipoprotein_NlpA"/>
</dbReference>
<dbReference type="PROSITE" id="PS51257">
    <property type="entry name" value="PROKAR_LIPOPROTEIN"/>
    <property type="match status" value="1"/>
</dbReference>
<keyword evidence="3" id="KW-0732">Signal</keyword>
<evidence type="ECO:0000256" key="3">
    <source>
        <dbReference type="ARBA" id="ARBA00022729"/>
    </source>
</evidence>
<dbReference type="Pfam" id="PF03180">
    <property type="entry name" value="Lipoprotein_9"/>
    <property type="match status" value="1"/>
</dbReference>
<comment type="subcellular location">
    <subcellularLocation>
        <location evidence="1">Membrane</location>
        <topology evidence="1">Lipid-anchor</topology>
    </subcellularLocation>
</comment>
<evidence type="ECO:0000313" key="8">
    <source>
        <dbReference type="Proteomes" id="UP001595867"/>
    </source>
</evidence>
<evidence type="ECO:0000256" key="2">
    <source>
        <dbReference type="ARBA" id="ARBA00008973"/>
    </source>
</evidence>
<dbReference type="RefSeq" id="WP_378071249.1">
    <property type="nucleotide sequence ID" value="NZ_JBHSBL010000024.1"/>
</dbReference>
<protein>
    <submittedName>
        <fullName evidence="7">MetQ/NlpA family ABC transporter substrate-binding protein</fullName>
    </submittedName>
</protein>
<dbReference type="PANTHER" id="PTHR30429:SF0">
    <property type="entry name" value="METHIONINE-BINDING LIPOPROTEIN METQ"/>
    <property type="match status" value="1"/>
</dbReference>
<evidence type="ECO:0000256" key="5">
    <source>
        <dbReference type="ARBA" id="ARBA00023139"/>
    </source>
</evidence>
<comment type="caution">
    <text evidence="7">The sequence shown here is derived from an EMBL/GenBank/DDBJ whole genome shotgun (WGS) entry which is preliminary data.</text>
</comment>
<evidence type="ECO:0000256" key="6">
    <source>
        <dbReference type="ARBA" id="ARBA00023288"/>
    </source>
</evidence>
<keyword evidence="4" id="KW-0472">Membrane</keyword>
<organism evidence="7 8">
    <name type="scientific">Actinoplanes subglobosus</name>
    <dbReference type="NCBI Taxonomy" id="1547892"/>
    <lineage>
        <taxon>Bacteria</taxon>
        <taxon>Bacillati</taxon>
        <taxon>Actinomycetota</taxon>
        <taxon>Actinomycetes</taxon>
        <taxon>Micromonosporales</taxon>
        <taxon>Micromonosporaceae</taxon>
        <taxon>Actinoplanes</taxon>
    </lineage>
</organism>
<keyword evidence="5" id="KW-0564">Palmitate</keyword>
<proteinExistence type="inferred from homology"/>
<dbReference type="PANTHER" id="PTHR30429">
    <property type="entry name" value="D-METHIONINE-BINDING LIPOPROTEIN METQ"/>
    <property type="match status" value="1"/>
</dbReference>
<dbReference type="SUPFAM" id="SSF53850">
    <property type="entry name" value="Periplasmic binding protein-like II"/>
    <property type="match status" value="1"/>
</dbReference>
<gene>
    <name evidence="7" type="ORF">ACFO0C_36030</name>
</gene>
<dbReference type="Gene3D" id="3.40.190.10">
    <property type="entry name" value="Periplasmic binding protein-like II"/>
    <property type="match status" value="2"/>
</dbReference>
<comment type="similarity">
    <text evidence="2">Belongs to the NlpA lipoprotein family.</text>
</comment>
<name>A0ABV8J251_9ACTN</name>
<sequence>MRRILAGLLIMTGLAGCGSGPDVTYQTGRTDADTLLVYAGPGDYREILQHTIDTLLPPGTRIQLADAPADAARKVEAGDADLAFYQEGPEFAATPSLSVVARVNVIPYALYSSKWKNLDETRSWINTGVVDDEVNGVSLPHGSKIVLPGDERLFARGLYLLQAAGLVRLDREFGGSKPVDLAITEANVRDSLRHLSLLGLYSDSRLREIYQQYDALVLTPQQAAALGLDPAKDALAVEPGPGNPWARVLIAPSRLAGDPRVLALTHALESPELATYLTTTHPAANLPAAGSATDRGQDGPLGVAAAPLTLPILAGLRGTPARTAPQGGSS</sequence>
<evidence type="ECO:0000256" key="1">
    <source>
        <dbReference type="ARBA" id="ARBA00004635"/>
    </source>
</evidence>
<accession>A0ABV8J251</accession>
<reference evidence="8" key="1">
    <citation type="journal article" date="2019" name="Int. J. Syst. Evol. Microbiol.">
        <title>The Global Catalogue of Microorganisms (GCM) 10K type strain sequencing project: providing services to taxonomists for standard genome sequencing and annotation.</title>
        <authorList>
            <consortium name="The Broad Institute Genomics Platform"/>
            <consortium name="The Broad Institute Genome Sequencing Center for Infectious Disease"/>
            <person name="Wu L."/>
            <person name="Ma J."/>
        </authorList>
    </citation>
    <scope>NUCLEOTIDE SEQUENCE [LARGE SCALE GENOMIC DNA]</scope>
    <source>
        <strain evidence="8">TBRC 5832</strain>
    </source>
</reference>
<dbReference type="Proteomes" id="UP001595867">
    <property type="component" value="Unassembled WGS sequence"/>
</dbReference>